<accession>A0ABY8LCF5</accession>
<keyword evidence="1" id="KW-0732">Signal</keyword>
<sequence length="153" mass="16686">MRRIALALVLTLLPALAAAQTLYVKPSDAGYLNLRAGPGTMHAVLLRMPVGQRVAVLEELGRWARVRLPSGEEGWASVELLEQGDRPAGDVMFVDVTGVGFLNLRAGPGTRFDIIRRMQPGDSVATLETRGDWLRVRHASGDTGWAHGDYLTR</sequence>
<evidence type="ECO:0000259" key="2">
    <source>
        <dbReference type="PROSITE" id="PS51781"/>
    </source>
</evidence>
<dbReference type="SMART" id="SM00287">
    <property type="entry name" value="SH3b"/>
    <property type="match status" value="2"/>
</dbReference>
<dbReference type="PANTHER" id="PTHR34408">
    <property type="entry name" value="FAMILY PROTEIN, PUTATIVE-RELATED"/>
    <property type="match status" value="1"/>
</dbReference>
<feature type="domain" description="SH3b" evidence="2">
    <location>
        <begin position="89"/>
        <end position="153"/>
    </location>
</feature>
<feature type="chain" id="PRO_5045623186" evidence="1">
    <location>
        <begin position="18"/>
        <end position="153"/>
    </location>
</feature>
<feature type="domain" description="SH3b" evidence="2">
    <location>
        <begin position="19"/>
        <end position="85"/>
    </location>
</feature>
<organism evidence="3 4">
    <name type="scientific">Jannaschia ovalis</name>
    <dbReference type="NCBI Taxonomy" id="3038773"/>
    <lineage>
        <taxon>Bacteria</taxon>
        <taxon>Pseudomonadati</taxon>
        <taxon>Pseudomonadota</taxon>
        <taxon>Alphaproteobacteria</taxon>
        <taxon>Rhodobacterales</taxon>
        <taxon>Roseobacteraceae</taxon>
        <taxon>Jannaschia</taxon>
    </lineage>
</organism>
<dbReference type="InterPro" id="IPR052354">
    <property type="entry name" value="Cell_Wall_Dynamics_Protein"/>
</dbReference>
<dbReference type="Gene3D" id="2.30.30.40">
    <property type="entry name" value="SH3 Domains"/>
    <property type="match status" value="2"/>
</dbReference>
<dbReference type="RefSeq" id="WP_279965053.1">
    <property type="nucleotide sequence ID" value="NZ_CP122537.1"/>
</dbReference>
<feature type="signal peptide" evidence="1">
    <location>
        <begin position="1"/>
        <end position="17"/>
    </location>
</feature>
<dbReference type="PANTHER" id="PTHR34408:SF1">
    <property type="entry name" value="GLYCOSYL HYDROLASE FAMILY 19 DOMAIN-CONTAINING PROTEIN HI_1415"/>
    <property type="match status" value="1"/>
</dbReference>
<protein>
    <submittedName>
        <fullName evidence="3">SH3 domain-containing protein</fullName>
    </submittedName>
</protein>
<dbReference type="InterPro" id="IPR003646">
    <property type="entry name" value="SH3-like_bac-type"/>
</dbReference>
<dbReference type="Proteomes" id="UP001243420">
    <property type="component" value="Chromosome"/>
</dbReference>
<dbReference type="EMBL" id="CP122537">
    <property type="protein sequence ID" value="WGH78302.1"/>
    <property type="molecule type" value="Genomic_DNA"/>
</dbReference>
<reference evidence="3 4" key="1">
    <citation type="submission" date="2023-04" db="EMBL/GenBank/DDBJ databases">
        <title>Jannaschia ovalis sp. nov., a marine bacterium isolated from sea tidal flat.</title>
        <authorList>
            <person name="Kwon D.Y."/>
            <person name="Kim J.-J."/>
        </authorList>
    </citation>
    <scope>NUCLEOTIDE SEQUENCE [LARGE SCALE GENOMIC DNA]</scope>
    <source>
        <strain evidence="3 4">GRR-S6-38</strain>
    </source>
</reference>
<dbReference type="PROSITE" id="PS51781">
    <property type="entry name" value="SH3B"/>
    <property type="match status" value="2"/>
</dbReference>
<evidence type="ECO:0000313" key="3">
    <source>
        <dbReference type="EMBL" id="WGH78302.1"/>
    </source>
</evidence>
<proteinExistence type="predicted"/>
<keyword evidence="4" id="KW-1185">Reference proteome</keyword>
<evidence type="ECO:0000256" key="1">
    <source>
        <dbReference type="SAM" id="SignalP"/>
    </source>
</evidence>
<dbReference type="Pfam" id="PF08239">
    <property type="entry name" value="SH3_3"/>
    <property type="match status" value="2"/>
</dbReference>
<name>A0ABY8LCF5_9RHOB</name>
<gene>
    <name evidence="3" type="ORF">P8627_14940</name>
</gene>
<evidence type="ECO:0000313" key="4">
    <source>
        <dbReference type="Proteomes" id="UP001243420"/>
    </source>
</evidence>